<dbReference type="CDD" id="cd01949">
    <property type="entry name" value="GGDEF"/>
    <property type="match status" value="1"/>
</dbReference>
<dbReference type="Gene3D" id="3.20.20.450">
    <property type="entry name" value="EAL domain"/>
    <property type="match status" value="1"/>
</dbReference>
<dbReference type="InterPro" id="IPR029787">
    <property type="entry name" value="Nucleotide_cyclase"/>
</dbReference>
<dbReference type="Pfam" id="PF00990">
    <property type="entry name" value="GGDEF"/>
    <property type="match status" value="1"/>
</dbReference>
<evidence type="ECO:0000313" key="5">
    <source>
        <dbReference type="EMBL" id="PWI35311.1"/>
    </source>
</evidence>
<dbReference type="SMART" id="SM00267">
    <property type="entry name" value="GGDEF"/>
    <property type="match status" value="1"/>
</dbReference>
<dbReference type="OrthoDB" id="1316910at2"/>
<dbReference type="InterPro" id="IPR000700">
    <property type="entry name" value="PAS-assoc_C"/>
</dbReference>
<dbReference type="InterPro" id="IPR052155">
    <property type="entry name" value="Biofilm_reg_signaling"/>
</dbReference>
<feature type="domain" description="PAC" evidence="2">
    <location>
        <begin position="118"/>
        <end position="172"/>
    </location>
</feature>
<evidence type="ECO:0000259" key="4">
    <source>
        <dbReference type="PROSITE" id="PS50887"/>
    </source>
</evidence>
<dbReference type="SUPFAM" id="SSF55073">
    <property type="entry name" value="Nucleotide cyclase"/>
    <property type="match status" value="1"/>
</dbReference>
<dbReference type="SUPFAM" id="SSF55785">
    <property type="entry name" value="PYP-like sensor domain (PAS domain)"/>
    <property type="match status" value="1"/>
</dbReference>
<dbReference type="Proteomes" id="UP000245362">
    <property type="component" value="Unassembled WGS sequence"/>
</dbReference>
<dbReference type="InterPro" id="IPR000160">
    <property type="entry name" value="GGDEF_dom"/>
</dbReference>
<reference evidence="5 6" key="1">
    <citation type="submission" date="2018-05" db="EMBL/GenBank/DDBJ databases">
        <title>Vibrio limimaris sp. nov., isolated from marine sediment.</title>
        <authorList>
            <person name="Li C.-M."/>
        </authorList>
    </citation>
    <scope>NUCLEOTIDE SEQUENCE [LARGE SCALE GENOMIC DNA]</scope>
    <source>
        <strain evidence="5 6">E4404</strain>
    </source>
</reference>
<dbReference type="SMART" id="SM00086">
    <property type="entry name" value="PAC"/>
    <property type="match status" value="1"/>
</dbReference>
<dbReference type="InterPro" id="IPR001633">
    <property type="entry name" value="EAL_dom"/>
</dbReference>
<organism evidence="5 6">
    <name type="scientific">Vibrio albus</name>
    <dbReference type="NCBI Taxonomy" id="2200953"/>
    <lineage>
        <taxon>Bacteria</taxon>
        <taxon>Pseudomonadati</taxon>
        <taxon>Pseudomonadota</taxon>
        <taxon>Gammaproteobacteria</taxon>
        <taxon>Vibrionales</taxon>
        <taxon>Vibrionaceae</taxon>
        <taxon>Vibrio</taxon>
    </lineage>
</organism>
<evidence type="ECO:0000313" key="6">
    <source>
        <dbReference type="Proteomes" id="UP000245362"/>
    </source>
</evidence>
<dbReference type="Gene3D" id="3.30.70.270">
    <property type="match status" value="1"/>
</dbReference>
<dbReference type="CDD" id="cd00130">
    <property type="entry name" value="PAS"/>
    <property type="match status" value="1"/>
</dbReference>
<feature type="domain" description="PAS" evidence="1">
    <location>
        <begin position="47"/>
        <end position="92"/>
    </location>
</feature>
<dbReference type="SUPFAM" id="SSF141868">
    <property type="entry name" value="EAL domain-like"/>
    <property type="match status" value="1"/>
</dbReference>
<dbReference type="SMART" id="SM00052">
    <property type="entry name" value="EAL"/>
    <property type="match status" value="1"/>
</dbReference>
<dbReference type="NCBIfam" id="TIGR00254">
    <property type="entry name" value="GGDEF"/>
    <property type="match status" value="1"/>
</dbReference>
<dbReference type="RefSeq" id="WP_109318463.1">
    <property type="nucleotide sequence ID" value="NZ_QFWT01000001.1"/>
</dbReference>
<dbReference type="Gene3D" id="3.30.450.20">
    <property type="entry name" value="PAS domain"/>
    <property type="match status" value="1"/>
</dbReference>
<dbReference type="EMBL" id="QFWT01000001">
    <property type="protein sequence ID" value="PWI35311.1"/>
    <property type="molecule type" value="Genomic_DNA"/>
</dbReference>
<dbReference type="PROSITE" id="PS50113">
    <property type="entry name" value="PAC"/>
    <property type="match status" value="1"/>
</dbReference>
<dbReference type="PROSITE" id="PS50887">
    <property type="entry name" value="GGDEF"/>
    <property type="match status" value="1"/>
</dbReference>
<protein>
    <submittedName>
        <fullName evidence="5">PAS domain S-box protein</fullName>
    </submittedName>
</protein>
<dbReference type="InterPro" id="IPR001610">
    <property type="entry name" value="PAC"/>
</dbReference>
<accession>A0A2U3BEV0</accession>
<dbReference type="PROSITE" id="PS50112">
    <property type="entry name" value="PAS"/>
    <property type="match status" value="1"/>
</dbReference>
<feature type="domain" description="EAL" evidence="3">
    <location>
        <begin position="344"/>
        <end position="599"/>
    </location>
</feature>
<proteinExistence type="predicted"/>
<dbReference type="Pfam" id="PF13426">
    <property type="entry name" value="PAS_9"/>
    <property type="match status" value="1"/>
</dbReference>
<keyword evidence="6" id="KW-1185">Reference proteome</keyword>
<dbReference type="PANTHER" id="PTHR44757:SF2">
    <property type="entry name" value="BIOFILM ARCHITECTURE MAINTENANCE PROTEIN MBAA"/>
    <property type="match status" value="1"/>
</dbReference>
<evidence type="ECO:0000259" key="1">
    <source>
        <dbReference type="PROSITE" id="PS50112"/>
    </source>
</evidence>
<dbReference type="NCBIfam" id="TIGR00229">
    <property type="entry name" value="sensory_box"/>
    <property type="match status" value="1"/>
</dbReference>
<dbReference type="InterPro" id="IPR000014">
    <property type="entry name" value="PAS"/>
</dbReference>
<dbReference type="PANTHER" id="PTHR44757">
    <property type="entry name" value="DIGUANYLATE CYCLASE DGCP"/>
    <property type="match status" value="1"/>
</dbReference>
<dbReference type="InterPro" id="IPR035965">
    <property type="entry name" value="PAS-like_dom_sf"/>
</dbReference>
<dbReference type="Pfam" id="PF00563">
    <property type="entry name" value="EAL"/>
    <property type="match status" value="1"/>
</dbReference>
<dbReference type="AlphaFoldDB" id="A0A2U3BEV0"/>
<gene>
    <name evidence="5" type="ORF">DI392_03355</name>
</gene>
<feature type="domain" description="GGDEF" evidence="4">
    <location>
        <begin position="204"/>
        <end position="336"/>
    </location>
</feature>
<evidence type="ECO:0000259" key="2">
    <source>
        <dbReference type="PROSITE" id="PS50113"/>
    </source>
</evidence>
<dbReference type="InterPro" id="IPR035919">
    <property type="entry name" value="EAL_sf"/>
</dbReference>
<dbReference type="CDD" id="cd01948">
    <property type="entry name" value="EAL"/>
    <property type="match status" value="1"/>
</dbReference>
<name>A0A2U3BEV0_9VIBR</name>
<dbReference type="SMART" id="SM00091">
    <property type="entry name" value="PAS"/>
    <property type="match status" value="1"/>
</dbReference>
<dbReference type="PROSITE" id="PS50883">
    <property type="entry name" value="EAL"/>
    <property type="match status" value="1"/>
</dbReference>
<dbReference type="InterPro" id="IPR043128">
    <property type="entry name" value="Rev_trsase/Diguanyl_cyclase"/>
</dbReference>
<evidence type="ECO:0000259" key="3">
    <source>
        <dbReference type="PROSITE" id="PS50883"/>
    </source>
</evidence>
<comment type="caution">
    <text evidence="5">The sequence shown here is derived from an EMBL/GenBank/DDBJ whole genome shotgun (WGS) entry which is preliminary data.</text>
</comment>
<sequence length="622" mass="70514">MEMSNDSNVSFKSKLMDVVCGNIELIPSLQSSSIRNCTITDMALDEKYSLFFSIVNQSSNAVVITDDRKRIVYVNKKYEQLSGYTYDEVVGKIPCILKSDKIPKKSYRAMFRKLKAKEQWKGEFINVHRNGREYIEEAVISPITNTRGEIVCFLTEKKDITAQKEAEKSVQKLTHFDSLTSVPNRAYFLEEVGRLTDLPRVEENHFSILFIDLNRFKELNDTYGHLAGDKALQIIAKRIEEIIPLGDFLARIGGDEFVVLHKKANSESTALLANRLSRLFKLPIVVDDKENFLGASIGSATWPIDGLSIRKILIRADLAMYDGKSFGRSYTPYTKVLSTKYSREFELARKLDLAVQENQLFLVYQPKIDLKTGQIRSMEALIRWDDPELGLVSPAEFIPIAEKQKKMTSIGNWVLTEVCRQLKVWEAEQKSFFGCIAINISVQQIENQAFFENMLLILYKENICPSMIELEVTESLLISDPERVMALFCKLRKAGFTISIDDFGTGYSSLAYLKRLKANTLKIDRSFINNITTDVHDKAIVKSIIELGHNLGLSVIAEGVETKAQLSQLMSLGCDVAQGYYFSKPLPVDKVFPPVDYKSNLGNDLLEMVNNFCSRSLGRDLS</sequence>